<dbReference type="InterPro" id="IPR032834">
    <property type="entry name" value="NatK-like_C"/>
</dbReference>
<feature type="transmembrane region" description="Helical" evidence="2">
    <location>
        <begin position="167"/>
        <end position="187"/>
    </location>
</feature>
<dbReference type="GO" id="GO:0005524">
    <property type="term" value="F:ATP binding"/>
    <property type="evidence" value="ECO:0007669"/>
    <property type="project" value="UniProtKB-KW"/>
</dbReference>
<accession>A0A329TKP4</accession>
<dbReference type="InterPro" id="IPR036890">
    <property type="entry name" value="HATPase_C_sf"/>
</dbReference>
<dbReference type="CDD" id="cd16935">
    <property type="entry name" value="HATPase_AgrC-ComD-like"/>
    <property type="match status" value="1"/>
</dbReference>
<dbReference type="Pfam" id="PF14501">
    <property type="entry name" value="HATPase_c_5"/>
    <property type="match status" value="1"/>
</dbReference>
<keyword evidence="4" id="KW-0067">ATP-binding</keyword>
<protein>
    <submittedName>
        <fullName evidence="4">ATP-binding protein</fullName>
    </submittedName>
</protein>
<feature type="transmembrane region" description="Helical" evidence="2">
    <location>
        <begin position="85"/>
        <end position="105"/>
    </location>
</feature>
<feature type="coiled-coil region" evidence="1">
    <location>
        <begin position="238"/>
        <end position="272"/>
    </location>
</feature>
<dbReference type="EMBL" id="PRKZ01000004">
    <property type="protein sequence ID" value="RAW50022.1"/>
    <property type="molecule type" value="Genomic_DNA"/>
</dbReference>
<feature type="transmembrane region" description="Helical" evidence="2">
    <location>
        <begin position="125"/>
        <end position="147"/>
    </location>
</feature>
<feature type="domain" description="Sensor histidine kinase NatK-like C-terminal" evidence="3">
    <location>
        <begin position="338"/>
        <end position="437"/>
    </location>
</feature>
<dbReference type="RefSeq" id="WP_112115547.1">
    <property type="nucleotide sequence ID" value="NZ_PRKZ01000004.1"/>
</dbReference>
<dbReference type="SUPFAM" id="SSF55874">
    <property type="entry name" value="ATPase domain of HSP90 chaperone/DNA topoisomerase II/histidine kinase"/>
    <property type="match status" value="1"/>
</dbReference>
<reference evidence="4 5" key="1">
    <citation type="submission" date="2018-02" db="EMBL/GenBank/DDBJ databases">
        <title>Complete genome sequencing of Faecalibacterium prausnitzii strains isolated from the human gut.</title>
        <authorList>
            <person name="Fitzgerald B.C."/>
            <person name="Shkoporov A.N."/>
            <person name="Ross P.R."/>
            <person name="Hill C."/>
        </authorList>
    </citation>
    <scope>NUCLEOTIDE SEQUENCE [LARGE SCALE GENOMIC DNA]</scope>
    <source>
        <strain evidence="4 5">APC942/8-14-2</strain>
    </source>
</reference>
<organism evidence="4 5">
    <name type="scientific">Faecalibacterium prausnitzii</name>
    <dbReference type="NCBI Taxonomy" id="853"/>
    <lineage>
        <taxon>Bacteria</taxon>
        <taxon>Bacillati</taxon>
        <taxon>Bacillota</taxon>
        <taxon>Clostridia</taxon>
        <taxon>Eubacteriales</taxon>
        <taxon>Oscillospiraceae</taxon>
        <taxon>Faecalibacterium</taxon>
    </lineage>
</organism>
<keyword evidence="2" id="KW-0812">Transmembrane</keyword>
<proteinExistence type="predicted"/>
<evidence type="ECO:0000313" key="4">
    <source>
        <dbReference type="EMBL" id="RAW50022.1"/>
    </source>
</evidence>
<keyword evidence="2" id="KW-1133">Transmembrane helix</keyword>
<gene>
    <name evidence="4" type="ORF">C4N25_07490</name>
</gene>
<dbReference type="PANTHER" id="PTHR40448">
    <property type="entry name" value="TWO-COMPONENT SENSOR HISTIDINE KINASE"/>
    <property type="match status" value="1"/>
</dbReference>
<feature type="transmembrane region" description="Helical" evidence="2">
    <location>
        <begin position="63"/>
        <end position="79"/>
    </location>
</feature>
<keyword evidence="4" id="KW-0547">Nucleotide-binding</keyword>
<feature type="transmembrane region" description="Helical" evidence="2">
    <location>
        <begin position="37"/>
        <end position="56"/>
    </location>
</feature>
<feature type="transmembrane region" description="Helical" evidence="2">
    <location>
        <begin position="7"/>
        <end position="25"/>
    </location>
</feature>
<dbReference type="PANTHER" id="PTHR40448:SF1">
    <property type="entry name" value="TWO-COMPONENT SENSOR HISTIDINE KINASE"/>
    <property type="match status" value="1"/>
</dbReference>
<keyword evidence="2" id="KW-0472">Membrane</keyword>
<dbReference type="AlphaFoldDB" id="A0A329TKP4"/>
<dbReference type="Gene3D" id="3.30.565.10">
    <property type="entry name" value="Histidine kinase-like ATPase, C-terminal domain"/>
    <property type="match status" value="1"/>
</dbReference>
<feature type="transmembrane region" description="Helical" evidence="2">
    <location>
        <begin position="199"/>
        <end position="222"/>
    </location>
</feature>
<evidence type="ECO:0000256" key="1">
    <source>
        <dbReference type="SAM" id="Coils"/>
    </source>
</evidence>
<evidence type="ECO:0000259" key="3">
    <source>
        <dbReference type="Pfam" id="PF14501"/>
    </source>
</evidence>
<dbReference type="Proteomes" id="UP000251634">
    <property type="component" value="Unassembled WGS sequence"/>
</dbReference>
<comment type="caution">
    <text evidence="4">The sequence shown here is derived from an EMBL/GenBank/DDBJ whole genome shotgun (WGS) entry which is preliminary data.</text>
</comment>
<keyword evidence="1" id="KW-0175">Coiled coil</keyword>
<sequence>MKDLLRPILELTVVFPGLLLAYFPVRSYLKQPPARLAAWAVPLLLGLCLGGGLLCYCFNSPTALPLLVITLAASLLYVKTLQTSLWKSGTIALAVCAVFACLNSLSRAVGTAITIRLQLPPDKPWFCFSACIFYNVICWLTAAAAYYPATHAVRAMVEDDNFAQTWYVFWVLPLVFILLNLFITPRYQITLRTGRVLQVYIVMSIALLFLMFMFNAIFLLMATSLNRNARLQQENQFLSMQQQRYQSLKAAIEEARQARHDMRHQLNQISALAEAGDLDNLKAYLAKTVSRIPDLDMNFCENRAADSVVGHYCALAKREGVPFCAKLDLPQVLPVDEIDLCLVLSNLLENAFEASLRTTPARRKIAITAYVHAERLLLVEVENAFDGEVNEKSGLFRSSKRKENGIGIQSVQHIAEKTGGASTFTHQNGVFSAKVMLCGEKQPPETADSTTELYGKCGK</sequence>
<name>A0A329TKP4_9FIRM</name>
<evidence type="ECO:0000256" key="2">
    <source>
        <dbReference type="SAM" id="Phobius"/>
    </source>
</evidence>
<dbReference type="GO" id="GO:0042802">
    <property type="term" value="F:identical protein binding"/>
    <property type="evidence" value="ECO:0007669"/>
    <property type="project" value="TreeGrafter"/>
</dbReference>
<evidence type="ECO:0000313" key="5">
    <source>
        <dbReference type="Proteomes" id="UP000251634"/>
    </source>
</evidence>